<evidence type="ECO:0000313" key="2">
    <source>
        <dbReference type="EMBL" id="MBV2358667.1"/>
    </source>
</evidence>
<dbReference type="InterPro" id="IPR000572">
    <property type="entry name" value="OxRdtase_Mopterin-bd_dom"/>
</dbReference>
<dbReference type="PANTHER" id="PTHR43032:SF4">
    <property type="entry name" value="OXIDOREDUCTASE MOLYBDOPTERIN-BINDING DOMAIN-CONTAINING PROTEIN"/>
    <property type="match status" value="1"/>
</dbReference>
<name>A0ABS6N4R1_9RHOB</name>
<feature type="domain" description="Oxidoreductase molybdopterin-binding" evidence="1">
    <location>
        <begin position="46"/>
        <end position="166"/>
    </location>
</feature>
<keyword evidence="3" id="KW-1185">Reference proteome</keyword>
<dbReference type="RefSeq" id="WP_217776524.1">
    <property type="nucleotide sequence ID" value="NZ_JAHRWL010000001.1"/>
</dbReference>
<comment type="caution">
    <text evidence="2">The sequence shown here is derived from an EMBL/GenBank/DDBJ whole genome shotgun (WGS) entry which is preliminary data.</text>
</comment>
<dbReference type="PANTHER" id="PTHR43032">
    <property type="entry name" value="PROTEIN-METHIONINE-SULFOXIDE REDUCTASE"/>
    <property type="match status" value="1"/>
</dbReference>
<dbReference type="EMBL" id="JAHRWL010000001">
    <property type="protein sequence ID" value="MBV2358667.1"/>
    <property type="molecule type" value="Genomic_DNA"/>
</dbReference>
<dbReference type="Proteomes" id="UP001166293">
    <property type="component" value="Unassembled WGS sequence"/>
</dbReference>
<protein>
    <submittedName>
        <fullName evidence="2">Molybdopterin-dependent oxidoreductase</fullName>
    </submittedName>
</protein>
<accession>A0ABS6N4R1</accession>
<evidence type="ECO:0000259" key="1">
    <source>
        <dbReference type="Pfam" id="PF00174"/>
    </source>
</evidence>
<organism evidence="2 3">
    <name type="scientific">Thalassococcus arenae</name>
    <dbReference type="NCBI Taxonomy" id="2851652"/>
    <lineage>
        <taxon>Bacteria</taxon>
        <taxon>Pseudomonadati</taxon>
        <taxon>Pseudomonadota</taxon>
        <taxon>Alphaproteobacteria</taxon>
        <taxon>Rhodobacterales</taxon>
        <taxon>Roseobacteraceae</taxon>
        <taxon>Thalassococcus</taxon>
    </lineage>
</organism>
<evidence type="ECO:0000313" key="3">
    <source>
        <dbReference type="Proteomes" id="UP001166293"/>
    </source>
</evidence>
<sequence length="226" mass="25410">MPLPPGQFEMSRFPRFGLPEYASRTVVSLRDDIRIGISAGHETALATILDALDRVEQVSDFHCVTGWSVSALHWEGYRFAEVVDALRDGHGAGPERARVVEFRCADGYRTVIALEDLMQADVMLADRLNCDAIGLTHGGALRLVAPGLYGYQNAKHIRSIHLRAKAPHRRSLRTRLLRHPRARVAHEERSELLPPVIARWIYRPLIRPVASRFARGERNADIGRPT</sequence>
<dbReference type="Pfam" id="PF00174">
    <property type="entry name" value="Oxidored_molyb"/>
    <property type="match status" value="1"/>
</dbReference>
<reference evidence="2" key="1">
    <citation type="submission" date="2021-06" db="EMBL/GenBank/DDBJ databases">
        <title>Thalassococcus sp. CAU 1522 isolated from sea sand, Republic of Korea.</title>
        <authorList>
            <person name="Kim W."/>
        </authorList>
    </citation>
    <scope>NUCLEOTIDE SEQUENCE</scope>
    <source>
        <strain evidence="2">CAU 1522</strain>
    </source>
</reference>
<gene>
    <name evidence="2" type="ORF">KUH32_02690</name>
</gene>
<proteinExistence type="predicted"/>